<dbReference type="PROSITE" id="PS00187">
    <property type="entry name" value="TPP_ENZYMES"/>
    <property type="match status" value="1"/>
</dbReference>
<dbReference type="InterPro" id="IPR012001">
    <property type="entry name" value="Thiamin_PyroP_enz_TPP-bd_dom"/>
</dbReference>
<dbReference type="InterPro" id="IPR029061">
    <property type="entry name" value="THDP-binding"/>
</dbReference>
<dbReference type="GO" id="GO:0003984">
    <property type="term" value="F:acetolactate synthase activity"/>
    <property type="evidence" value="ECO:0007669"/>
    <property type="project" value="TreeGrafter"/>
</dbReference>
<dbReference type="SUPFAM" id="SSF52518">
    <property type="entry name" value="Thiamin diphosphate-binding fold (THDP-binding)"/>
    <property type="match status" value="2"/>
</dbReference>
<dbReference type="InterPro" id="IPR011766">
    <property type="entry name" value="TPP_enzyme_TPP-bd"/>
</dbReference>
<dbReference type="GO" id="GO:0050660">
    <property type="term" value="F:flavin adenine dinucleotide binding"/>
    <property type="evidence" value="ECO:0007669"/>
    <property type="project" value="TreeGrafter"/>
</dbReference>
<name>A0AAU2JPU0_9ACTN</name>
<dbReference type="GO" id="GO:0009099">
    <property type="term" value="P:L-valine biosynthetic process"/>
    <property type="evidence" value="ECO:0007669"/>
    <property type="project" value="TreeGrafter"/>
</dbReference>
<dbReference type="GO" id="GO:0030976">
    <property type="term" value="F:thiamine pyrophosphate binding"/>
    <property type="evidence" value="ECO:0007669"/>
    <property type="project" value="InterPro"/>
</dbReference>
<dbReference type="Gene3D" id="3.40.50.1220">
    <property type="entry name" value="TPP-binding domain"/>
    <property type="match status" value="1"/>
</dbReference>
<dbReference type="EMBL" id="CP108264">
    <property type="protein sequence ID" value="WTU73972.1"/>
    <property type="molecule type" value="Genomic_DNA"/>
</dbReference>
<dbReference type="GO" id="GO:0000287">
    <property type="term" value="F:magnesium ion binding"/>
    <property type="evidence" value="ECO:0007669"/>
    <property type="project" value="InterPro"/>
</dbReference>
<feature type="domain" description="Thiamine pyrophosphate enzyme central" evidence="4">
    <location>
        <begin position="220"/>
        <end position="348"/>
    </location>
</feature>
<dbReference type="PANTHER" id="PTHR18968">
    <property type="entry name" value="THIAMINE PYROPHOSPHATE ENZYMES"/>
    <property type="match status" value="1"/>
</dbReference>
<dbReference type="GO" id="GO:0005948">
    <property type="term" value="C:acetolactate synthase complex"/>
    <property type="evidence" value="ECO:0007669"/>
    <property type="project" value="TreeGrafter"/>
</dbReference>
<dbReference type="InterPro" id="IPR045229">
    <property type="entry name" value="TPP_enz"/>
</dbReference>
<dbReference type="InterPro" id="IPR012000">
    <property type="entry name" value="Thiamin_PyroP_enz_cen_dom"/>
</dbReference>
<evidence type="ECO:0000256" key="1">
    <source>
        <dbReference type="ARBA" id="ARBA00007812"/>
    </source>
</evidence>
<proteinExistence type="inferred from homology"/>
<evidence type="ECO:0000259" key="4">
    <source>
        <dbReference type="Pfam" id="PF00205"/>
    </source>
</evidence>
<accession>A0AAU2JPU0</accession>
<protein>
    <submittedName>
        <fullName evidence="7">Thiamine pyrophosphate-binding protein</fullName>
    </submittedName>
</protein>
<dbReference type="Gene3D" id="3.40.50.970">
    <property type="match status" value="2"/>
</dbReference>
<dbReference type="InterPro" id="IPR029035">
    <property type="entry name" value="DHS-like_NAD/FAD-binding_dom"/>
</dbReference>
<evidence type="ECO:0000259" key="5">
    <source>
        <dbReference type="Pfam" id="PF02775"/>
    </source>
</evidence>
<keyword evidence="2 3" id="KW-0786">Thiamine pyrophosphate</keyword>
<gene>
    <name evidence="7" type="ORF">OG327_11860</name>
</gene>
<organism evidence="7">
    <name type="scientific">Streptomyces sp. NBC_00049</name>
    <dbReference type="NCBI Taxonomy" id="2903617"/>
    <lineage>
        <taxon>Bacteria</taxon>
        <taxon>Bacillati</taxon>
        <taxon>Actinomycetota</taxon>
        <taxon>Actinomycetes</taxon>
        <taxon>Kitasatosporales</taxon>
        <taxon>Streptomycetaceae</taxon>
        <taxon>Streptomyces</taxon>
    </lineage>
</organism>
<dbReference type="Pfam" id="PF02775">
    <property type="entry name" value="TPP_enzyme_C"/>
    <property type="match status" value="1"/>
</dbReference>
<dbReference type="SUPFAM" id="SSF52467">
    <property type="entry name" value="DHS-like NAD/FAD-binding domain"/>
    <property type="match status" value="1"/>
</dbReference>
<dbReference type="Pfam" id="PF02776">
    <property type="entry name" value="TPP_enzyme_N"/>
    <property type="match status" value="1"/>
</dbReference>
<dbReference type="InterPro" id="IPR000399">
    <property type="entry name" value="TPP-bd_CS"/>
</dbReference>
<feature type="domain" description="Thiamine pyrophosphate enzyme N-terminal TPP-binding" evidence="6">
    <location>
        <begin position="26"/>
        <end position="145"/>
    </location>
</feature>
<dbReference type="CDD" id="cd00568">
    <property type="entry name" value="TPP_enzymes"/>
    <property type="match status" value="1"/>
</dbReference>
<reference evidence="7" key="1">
    <citation type="submission" date="2022-10" db="EMBL/GenBank/DDBJ databases">
        <title>The complete genomes of actinobacterial strains from the NBC collection.</title>
        <authorList>
            <person name="Joergensen T.S."/>
            <person name="Alvarez Arevalo M."/>
            <person name="Sterndorff E.B."/>
            <person name="Faurdal D."/>
            <person name="Vuksanovic O."/>
            <person name="Mourched A.-S."/>
            <person name="Charusanti P."/>
            <person name="Shaw S."/>
            <person name="Blin K."/>
            <person name="Weber T."/>
        </authorList>
    </citation>
    <scope>NUCLEOTIDE SEQUENCE</scope>
    <source>
        <strain evidence="7">NBC_00049</strain>
    </source>
</reference>
<evidence type="ECO:0000313" key="7">
    <source>
        <dbReference type="EMBL" id="WTU73972.1"/>
    </source>
</evidence>
<dbReference type="CDD" id="cd07035">
    <property type="entry name" value="TPP_PYR_POX_like"/>
    <property type="match status" value="1"/>
</dbReference>
<evidence type="ECO:0000256" key="3">
    <source>
        <dbReference type="RuleBase" id="RU362132"/>
    </source>
</evidence>
<feature type="domain" description="Thiamine pyrophosphate enzyme TPP-binding" evidence="5">
    <location>
        <begin position="407"/>
        <end position="547"/>
    </location>
</feature>
<dbReference type="AlphaFoldDB" id="A0AAU2JPU0"/>
<comment type="similarity">
    <text evidence="1 3">Belongs to the TPP enzyme family.</text>
</comment>
<dbReference type="GO" id="GO:0009097">
    <property type="term" value="P:isoleucine biosynthetic process"/>
    <property type="evidence" value="ECO:0007669"/>
    <property type="project" value="TreeGrafter"/>
</dbReference>
<dbReference type="Pfam" id="PF00205">
    <property type="entry name" value="TPP_enzyme_M"/>
    <property type="match status" value="1"/>
</dbReference>
<dbReference type="PANTHER" id="PTHR18968:SF167">
    <property type="entry name" value="ACETOLACTATE SYNTHASE LARGE SUBUNIT ILVB2-RELATED"/>
    <property type="match status" value="1"/>
</dbReference>
<evidence type="ECO:0000256" key="2">
    <source>
        <dbReference type="ARBA" id="ARBA00023052"/>
    </source>
</evidence>
<evidence type="ECO:0000259" key="6">
    <source>
        <dbReference type="Pfam" id="PF02776"/>
    </source>
</evidence>
<sequence length="561" mass="58793">MTHDHDLVLRPTEAQTAAALAPPPGRTGGDLVVETLRGLGATTVFGLPGQHALGLFDAVGRSDLRLVTLRVENNAGFAADAYGRITGEATPLLLSTGPGALTALPALAEAAAASAPVLAISSQVPVAGLGGGRRGHLHELRDQSASFREVVKSVHTARTPSQIPSVIAEAWESALTVPPGPVWVEIPEDVVRAETVIPQVTGMDATPHELAPRPELTALAAHWLENASRPVIIAGGGVVRSDAAGKLKQLAERLNAPVVTTFGGKGSFPWTHPLSLQSWLEDRHMTDFLEDADVLLVVGSGLGELSSNYHTLFPTGRVVQIEADLGKLESNHAALGIHADARLALQALLETVSERADAGAPERVRALLADIAARLASQDLTLEQEVLASVRQALPPRSPSFWDMTILSYWAWSAFDPKHPNTMHSAQGAGGLGYAFPAALGACVAEPGTPVLAVSGDGGAMYSVAELATARQHDLDVTWLIVDDGGYGILREYMTASFDGRTTATELTRPDFVALAESFGVPAATTSPDTLRADLAKALKTPGPSVLVLPATLRMFAPTHV</sequence>